<accession>A0A0E4BKL9</accession>
<evidence type="ECO:0000256" key="6">
    <source>
        <dbReference type="ARBA" id="ARBA00022840"/>
    </source>
</evidence>
<dbReference type="CDD" id="cd03257">
    <property type="entry name" value="ABC_NikE_OppD_transporters"/>
    <property type="match status" value="1"/>
</dbReference>
<dbReference type="Gene3D" id="3.40.50.300">
    <property type="entry name" value="P-loop containing nucleotide triphosphate hydrolases"/>
    <property type="match status" value="1"/>
</dbReference>
<dbReference type="PANTHER" id="PTHR43297:SF2">
    <property type="entry name" value="DIPEPTIDE TRANSPORT ATP-BINDING PROTEIN DPPD"/>
    <property type="match status" value="1"/>
</dbReference>
<dbReference type="InterPro" id="IPR003593">
    <property type="entry name" value="AAA+_ATPase"/>
</dbReference>
<dbReference type="Proteomes" id="UP000063308">
    <property type="component" value="Chromosome"/>
</dbReference>
<dbReference type="GO" id="GO:0005886">
    <property type="term" value="C:plasma membrane"/>
    <property type="evidence" value="ECO:0007669"/>
    <property type="project" value="UniProtKB-SubCell"/>
</dbReference>
<dbReference type="InterPro" id="IPR027417">
    <property type="entry name" value="P-loop_NTPase"/>
</dbReference>
<dbReference type="InterPro" id="IPR013563">
    <property type="entry name" value="Oligopep_ABC_C"/>
</dbReference>
<comment type="similarity">
    <text evidence="2">Belongs to the ABC transporter superfamily.</text>
</comment>
<evidence type="ECO:0000256" key="7">
    <source>
        <dbReference type="ARBA" id="ARBA00023136"/>
    </source>
</evidence>
<gene>
    <name evidence="9" type="ORF">NK6_919</name>
</gene>
<organism evidence="9 10">
    <name type="scientific">Bradyrhizobium diazoefficiens</name>
    <dbReference type="NCBI Taxonomy" id="1355477"/>
    <lineage>
        <taxon>Bacteria</taxon>
        <taxon>Pseudomonadati</taxon>
        <taxon>Pseudomonadota</taxon>
        <taxon>Alphaproteobacteria</taxon>
        <taxon>Hyphomicrobiales</taxon>
        <taxon>Nitrobacteraceae</taxon>
        <taxon>Bradyrhizobium</taxon>
    </lineage>
</organism>
<keyword evidence="6 9" id="KW-0067">ATP-binding</keyword>
<dbReference type="AlphaFoldDB" id="A0A0E4BKL9"/>
<evidence type="ECO:0000256" key="1">
    <source>
        <dbReference type="ARBA" id="ARBA00004417"/>
    </source>
</evidence>
<reference evidence="9 10" key="1">
    <citation type="submission" date="2014-11" db="EMBL/GenBank/DDBJ databases">
        <title>Symbiosis island explosion on the genome of extra-slow-growing strains of soybean bradyrhizobia with massive insertion sequences.</title>
        <authorList>
            <person name="Iida T."/>
            <person name="Minamisawa K."/>
        </authorList>
    </citation>
    <scope>NUCLEOTIDE SEQUENCE [LARGE SCALE GENOMIC DNA]</scope>
    <source>
        <strain evidence="9 10">NK6</strain>
    </source>
</reference>
<evidence type="ECO:0000256" key="5">
    <source>
        <dbReference type="ARBA" id="ARBA00022741"/>
    </source>
</evidence>
<dbReference type="SMART" id="SM00382">
    <property type="entry name" value="AAA"/>
    <property type="match status" value="1"/>
</dbReference>
<dbReference type="PROSITE" id="PS50893">
    <property type="entry name" value="ABC_TRANSPORTER_2"/>
    <property type="match status" value="1"/>
</dbReference>
<proteinExistence type="inferred from homology"/>
<dbReference type="GO" id="GO:0005524">
    <property type="term" value="F:ATP binding"/>
    <property type="evidence" value="ECO:0007669"/>
    <property type="project" value="UniProtKB-KW"/>
</dbReference>
<evidence type="ECO:0000256" key="3">
    <source>
        <dbReference type="ARBA" id="ARBA00022448"/>
    </source>
</evidence>
<evidence type="ECO:0000256" key="2">
    <source>
        <dbReference type="ARBA" id="ARBA00005417"/>
    </source>
</evidence>
<comment type="function">
    <text evidence="8">Involved in beta-(1--&gt;2)glucan export. Transmembrane domains (TMD) form a pore in the inner membrane and the ATP-binding domain (NBD) is responsible for energy generation.</text>
</comment>
<evidence type="ECO:0000313" key="9">
    <source>
        <dbReference type="EMBL" id="BAR54104.1"/>
    </source>
</evidence>
<dbReference type="NCBIfam" id="TIGR01727">
    <property type="entry name" value="oligo_HPY"/>
    <property type="match status" value="1"/>
</dbReference>
<keyword evidence="3" id="KW-0813">Transport</keyword>
<dbReference type="PANTHER" id="PTHR43297">
    <property type="entry name" value="OLIGOPEPTIDE TRANSPORT ATP-BINDING PROTEIN APPD"/>
    <property type="match status" value="1"/>
</dbReference>
<sequence length="342" mass="37087">MPLLEIENLSVEFPFQNGMVRAVDGVNITLEKGEVLGIVGESGSGKSVGMLALMGLVPYPGRVRADKLLFEGRNLQTLSDRERCALTGKDVAMIFQEPTTSLNPSFTIGYQLAETLHVHEGMDRKAARRRVIELLEQVGIPAPESRLSAYPHQLSGGMNQRVMIAMAIACNPKLLIADEPTTALDVTIQAQILDLLLSLQRDRGMALILITHNMGVVSDTTERVAVMYAGQIMEQRPTQSLFASPQHPYTAALLAARPEASDGGRLATIPGVVPGLNDRPPGCLFSPRCIHATPLADKVRPDLRPWMDGLIRCHYPLGDPTRDERIAADGGGASILKRESVS</sequence>
<comment type="subcellular location">
    <subcellularLocation>
        <location evidence="1">Cell inner membrane</location>
        <topology evidence="1">Peripheral membrane protein</topology>
    </subcellularLocation>
</comment>
<dbReference type="GO" id="GO:0015833">
    <property type="term" value="P:peptide transport"/>
    <property type="evidence" value="ECO:0007669"/>
    <property type="project" value="InterPro"/>
</dbReference>
<dbReference type="Pfam" id="PF08352">
    <property type="entry name" value="oligo_HPY"/>
    <property type="match status" value="1"/>
</dbReference>
<keyword evidence="4" id="KW-1003">Cell membrane</keyword>
<keyword evidence="5" id="KW-0547">Nucleotide-binding</keyword>
<evidence type="ECO:0000256" key="4">
    <source>
        <dbReference type="ARBA" id="ARBA00022475"/>
    </source>
</evidence>
<dbReference type="InterPro" id="IPR003439">
    <property type="entry name" value="ABC_transporter-like_ATP-bd"/>
</dbReference>
<dbReference type="Pfam" id="PF00005">
    <property type="entry name" value="ABC_tran"/>
    <property type="match status" value="1"/>
</dbReference>
<evidence type="ECO:0000313" key="10">
    <source>
        <dbReference type="Proteomes" id="UP000063308"/>
    </source>
</evidence>
<dbReference type="InterPro" id="IPR050388">
    <property type="entry name" value="ABC_Ni/Peptide_Import"/>
</dbReference>
<name>A0A0E4BKL9_9BRAD</name>
<dbReference type="EMBL" id="AP014685">
    <property type="protein sequence ID" value="BAR54104.1"/>
    <property type="molecule type" value="Genomic_DNA"/>
</dbReference>
<dbReference type="GO" id="GO:0055085">
    <property type="term" value="P:transmembrane transport"/>
    <property type="evidence" value="ECO:0007669"/>
    <property type="project" value="UniProtKB-ARBA"/>
</dbReference>
<dbReference type="GO" id="GO:0016887">
    <property type="term" value="F:ATP hydrolysis activity"/>
    <property type="evidence" value="ECO:0007669"/>
    <property type="project" value="InterPro"/>
</dbReference>
<dbReference type="RefSeq" id="WP_060908328.1">
    <property type="nucleotide sequence ID" value="NZ_AP022638.1"/>
</dbReference>
<keyword evidence="7" id="KW-0472">Membrane</keyword>
<protein>
    <submittedName>
        <fullName evidence="9">ABC transporter ATP-binding protein</fullName>
    </submittedName>
</protein>
<dbReference type="FunFam" id="3.40.50.300:FF:000016">
    <property type="entry name" value="Oligopeptide ABC transporter ATP-binding component"/>
    <property type="match status" value="1"/>
</dbReference>
<dbReference type="SUPFAM" id="SSF52540">
    <property type="entry name" value="P-loop containing nucleoside triphosphate hydrolases"/>
    <property type="match status" value="1"/>
</dbReference>
<evidence type="ECO:0000256" key="8">
    <source>
        <dbReference type="ARBA" id="ARBA00024722"/>
    </source>
</evidence>